<gene>
    <name evidence="2" type="ORF">SSPSH_000960</name>
</gene>
<dbReference type="eggNOG" id="COG3019">
    <property type="taxonomic scope" value="Bacteria"/>
</dbReference>
<evidence type="ECO:0000256" key="1">
    <source>
        <dbReference type="SAM" id="SignalP"/>
    </source>
</evidence>
<reference evidence="2 3" key="1">
    <citation type="journal article" date="2011" name="J. Bacteriol.">
        <title>Genome sequence of Salinisphaera shabanensis, a gammaproteobacterium from the harsh, variable environment of the brine-seawater interface of the Shaban Deep in the Red Sea.</title>
        <authorList>
            <person name="Antunes A."/>
            <person name="Alam I."/>
            <person name="Bajic V.B."/>
            <person name="Stingl U."/>
        </authorList>
    </citation>
    <scope>NUCLEOTIDE SEQUENCE [LARGE SCALE GENOMIC DNA]</scope>
    <source>
        <strain evidence="2 3">E1L3A</strain>
    </source>
</reference>
<organism evidence="2 3">
    <name type="scientific">Salinisphaera shabanensis E1L3A</name>
    <dbReference type="NCBI Taxonomy" id="1033802"/>
    <lineage>
        <taxon>Bacteria</taxon>
        <taxon>Pseudomonadati</taxon>
        <taxon>Pseudomonadota</taxon>
        <taxon>Gammaproteobacteria</taxon>
        <taxon>Salinisphaerales</taxon>
        <taxon>Salinisphaeraceae</taxon>
        <taxon>Salinisphaera</taxon>
    </lineage>
</organism>
<evidence type="ECO:0000313" key="3">
    <source>
        <dbReference type="Proteomes" id="UP000006242"/>
    </source>
</evidence>
<dbReference type="AlphaFoldDB" id="F7Q8T4"/>
<proteinExistence type="predicted"/>
<comment type="caution">
    <text evidence="2">The sequence shown here is derived from an EMBL/GenBank/DDBJ whole genome shotgun (WGS) entry which is preliminary data.</text>
</comment>
<dbReference type="Pfam" id="PF04214">
    <property type="entry name" value="DUF411"/>
    <property type="match status" value="1"/>
</dbReference>
<dbReference type="RefSeq" id="WP_006913796.1">
    <property type="nucleotide sequence ID" value="NZ_AFNV02000005.1"/>
</dbReference>
<dbReference type="STRING" id="1033802.SSPSH_000960"/>
<feature type="signal peptide" evidence="1">
    <location>
        <begin position="1"/>
        <end position="27"/>
    </location>
</feature>
<keyword evidence="3" id="KW-1185">Reference proteome</keyword>
<accession>F7Q8T4</accession>
<dbReference type="InterPro" id="IPR007332">
    <property type="entry name" value="DUF411"/>
</dbReference>
<name>F7Q8T4_9GAMM</name>
<reference evidence="2 3" key="2">
    <citation type="journal article" date="2013" name="PLoS ONE">
        <title>INDIGO - INtegrated Data Warehouse of MIcrobial GenOmes with Examples from the Red Sea Extremophiles.</title>
        <authorList>
            <person name="Alam I."/>
            <person name="Antunes A."/>
            <person name="Kamau A.A."/>
            <person name="Ba Alawi W."/>
            <person name="Kalkatawi M."/>
            <person name="Stingl U."/>
            <person name="Bajic V.B."/>
        </authorList>
    </citation>
    <scope>NUCLEOTIDE SEQUENCE [LARGE SCALE GENOMIC DNA]</scope>
    <source>
        <strain evidence="2 3">E1L3A</strain>
    </source>
</reference>
<dbReference type="EMBL" id="AFNV02000005">
    <property type="protein sequence ID" value="ERJ20096.1"/>
    <property type="molecule type" value="Genomic_DNA"/>
</dbReference>
<dbReference type="OrthoDB" id="14727at2"/>
<evidence type="ECO:0000313" key="2">
    <source>
        <dbReference type="EMBL" id="ERJ20096.1"/>
    </source>
</evidence>
<dbReference type="Proteomes" id="UP000006242">
    <property type="component" value="Unassembled WGS sequence"/>
</dbReference>
<sequence length="146" mass="15603">MTASRFRSLSRFAATLLLWALASAAIAAPVSATLYRDASCGCCHKYVDHLRVAGFDVTVADMGNRAERFGAAGVPPELSSCHMMRIGGYTVVGHVPLEIVARLLREQPDIDGIALPGMPIGTPGMPGEKTQTFVVRTLQGDVYARL</sequence>
<protein>
    <submittedName>
        <fullName evidence="2">Exported protein</fullName>
    </submittedName>
</protein>
<feature type="chain" id="PRO_5003360209" evidence="1">
    <location>
        <begin position="28"/>
        <end position="146"/>
    </location>
</feature>
<keyword evidence="1" id="KW-0732">Signal</keyword>